<dbReference type="AlphaFoldDB" id="A0A8H7QK81"/>
<gene>
    <name evidence="2" type="ORF">INT47_012978</name>
</gene>
<reference evidence="2" key="1">
    <citation type="submission" date="2020-12" db="EMBL/GenBank/DDBJ databases">
        <title>Metabolic potential, ecology and presence of endohyphal bacteria is reflected in genomic diversity of Mucoromycotina.</title>
        <authorList>
            <person name="Muszewska A."/>
            <person name="Okrasinska A."/>
            <person name="Steczkiewicz K."/>
            <person name="Drgas O."/>
            <person name="Orlowska M."/>
            <person name="Perlinska-Lenart U."/>
            <person name="Aleksandrzak-Piekarczyk T."/>
            <person name="Szatraj K."/>
            <person name="Zielenkiewicz U."/>
            <person name="Pilsyk S."/>
            <person name="Malc E."/>
            <person name="Mieczkowski P."/>
            <person name="Kruszewska J.S."/>
            <person name="Biernat P."/>
            <person name="Pawlowska J."/>
        </authorList>
    </citation>
    <scope>NUCLEOTIDE SEQUENCE</scope>
    <source>
        <strain evidence="2">WA0000017839</strain>
    </source>
</reference>
<sequence length="184" mass="20190">MVAIQDQDLVQQAENVRDNLDLVKALRANPDMVEYGAYSHASQSQLQHSLTATTLSGPGMFIVKPVLFYNKTYTELTSVMHLGENICGHDGIIHGGLAATILDEALACVAIPALPNKFGFTANLNVNYRRPIMSDQWVMLKAKLDQLQDRKAFVSASIHSLDGETVFTEATSLYVSPKPKESPQ</sequence>
<proteinExistence type="predicted"/>
<dbReference type="Pfam" id="PF03061">
    <property type="entry name" value="4HBT"/>
    <property type="match status" value="1"/>
</dbReference>
<dbReference type="InterPro" id="IPR006683">
    <property type="entry name" value="Thioestr_dom"/>
</dbReference>
<dbReference type="PANTHER" id="PTHR47260">
    <property type="entry name" value="UPF0644 PROTEIN PB2B4.06"/>
    <property type="match status" value="1"/>
</dbReference>
<dbReference type="Proteomes" id="UP000603453">
    <property type="component" value="Unassembled WGS sequence"/>
</dbReference>
<dbReference type="SUPFAM" id="SSF54637">
    <property type="entry name" value="Thioesterase/thiol ester dehydrase-isomerase"/>
    <property type="match status" value="1"/>
</dbReference>
<dbReference type="OrthoDB" id="506431at2759"/>
<dbReference type="EMBL" id="JAEPRD010000225">
    <property type="protein sequence ID" value="KAG2193600.1"/>
    <property type="molecule type" value="Genomic_DNA"/>
</dbReference>
<dbReference type="InterPro" id="IPR029069">
    <property type="entry name" value="HotDog_dom_sf"/>
</dbReference>
<evidence type="ECO:0000313" key="2">
    <source>
        <dbReference type="EMBL" id="KAG2193600.1"/>
    </source>
</evidence>
<accession>A0A8H7QK81</accession>
<dbReference type="InterPro" id="IPR052061">
    <property type="entry name" value="PTE-AB_protein"/>
</dbReference>
<name>A0A8H7QK81_9FUNG</name>
<dbReference type="CDD" id="cd03443">
    <property type="entry name" value="PaaI_thioesterase"/>
    <property type="match status" value="1"/>
</dbReference>
<comment type="caution">
    <text evidence="2">The sequence shown here is derived from an EMBL/GenBank/DDBJ whole genome shotgun (WGS) entry which is preliminary data.</text>
</comment>
<keyword evidence="3" id="KW-1185">Reference proteome</keyword>
<evidence type="ECO:0000313" key="3">
    <source>
        <dbReference type="Proteomes" id="UP000603453"/>
    </source>
</evidence>
<feature type="domain" description="Thioesterase" evidence="1">
    <location>
        <begin position="91"/>
        <end position="166"/>
    </location>
</feature>
<organism evidence="2 3">
    <name type="scientific">Mucor saturninus</name>
    <dbReference type="NCBI Taxonomy" id="64648"/>
    <lineage>
        <taxon>Eukaryota</taxon>
        <taxon>Fungi</taxon>
        <taxon>Fungi incertae sedis</taxon>
        <taxon>Mucoromycota</taxon>
        <taxon>Mucoromycotina</taxon>
        <taxon>Mucoromycetes</taxon>
        <taxon>Mucorales</taxon>
        <taxon>Mucorineae</taxon>
        <taxon>Mucoraceae</taxon>
        <taxon>Mucor</taxon>
    </lineage>
</organism>
<protein>
    <recommendedName>
        <fullName evidence="1">Thioesterase domain-containing protein</fullName>
    </recommendedName>
</protein>
<dbReference type="Gene3D" id="3.10.129.10">
    <property type="entry name" value="Hotdog Thioesterase"/>
    <property type="match status" value="1"/>
</dbReference>
<dbReference type="PANTHER" id="PTHR47260:SF1">
    <property type="entry name" value="UPF0644 PROTEIN PB2B4.06"/>
    <property type="match status" value="1"/>
</dbReference>
<evidence type="ECO:0000259" key="1">
    <source>
        <dbReference type="Pfam" id="PF03061"/>
    </source>
</evidence>